<evidence type="ECO:0000256" key="7">
    <source>
        <dbReference type="ARBA" id="ARBA00023170"/>
    </source>
</evidence>
<keyword evidence="2" id="KW-1003">Cell membrane</keyword>
<dbReference type="InterPro" id="IPR028082">
    <property type="entry name" value="Peripla_BP_I"/>
</dbReference>
<evidence type="ECO:0000256" key="4">
    <source>
        <dbReference type="ARBA" id="ARBA00022989"/>
    </source>
</evidence>
<protein>
    <submittedName>
        <fullName evidence="10">Uncharacterized protein</fullName>
    </submittedName>
</protein>
<evidence type="ECO:0000256" key="5">
    <source>
        <dbReference type="ARBA" id="ARBA00023040"/>
    </source>
</evidence>
<evidence type="ECO:0000256" key="3">
    <source>
        <dbReference type="ARBA" id="ARBA00022692"/>
    </source>
</evidence>
<keyword evidence="3" id="KW-0812">Transmembrane</keyword>
<dbReference type="InterPro" id="IPR000337">
    <property type="entry name" value="GPCR_3"/>
</dbReference>
<evidence type="ECO:0000256" key="9">
    <source>
        <dbReference type="ARBA" id="ARBA00023224"/>
    </source>
</evidence>
<dbReference type="PANTHER" id="PTHR24060">
    <property type="entry name" value="METABOTROPIC GLUTAMATE RECEPTOR"/>
    <property type="match status" value="1"/>
</dbReference>
<evidence type="ECO:0000256" key="8">
    <source>
        <dbReference type="ARBA" id="ARBA00023180"/>
    </source>
</evidence>
<reference evidence="10" key="1">
    <citation type="submission" date="2022-03" db="EMBL/GenBank/DDBJ databases">
        <authorList>
            <person name="Martin C."/>
        </authorList>
    </citation>
    <scope>NUCLEOTIDE SEQUENCE</scope>
</reference>
<keyword evidence="5" id="KW-0297">G-protein coupled receptor</keyword>
<sequence length="943" mass="106330">MSISFILQLYMLNVMAWWSESSPSIRSGMDDELIVDRYSRLGDLNIGALFPVHRYHPTRFCSIYLRELGVLQRMEALAFAVKEVNNRSDLLPNITLGFVVLDDCYKPTTALAQVLLFAKTPKTCECTCASSFPGSPPLYYDVIGTIGAEGSQNSLQIADVMTLLRTPQISYTATTPSLTNKFQYPYFMRMVPSDRYQAKAIVDLLVHFNWTYVSIVYADSTYGIGGFKGIRNLLFNYNICLAATIEVSQDYDTLDYMELVSTLSSENARVVIIFAPLVIAQSVLIAVRAGGYHYNFTFIGSDAWGRNIQDLEHLEETAHGLLSVQIASNTVDRFDEHFKSLTPESHYDNPWFNDFWENHFMCLINGFNSTPSHRLLCPSNLTWSESNGYKPEIFTSLVMDSVFTYAYALDAYIKGNCSNMNKFEIMNCVTGKGLLSYLKNTSFEGETGAIQFDKNGDGLANYTINNLQRNSEGNYEIHTVATWSSQSRSLLFNGADVQFKQQILNAGNSVPESYCSDPCPVHYKQIPDVKPCCWLCEECDQDQMTYVRDGYIACKNCPKKYWPDQQFFNECIPIEPIHVEFSHPLGITLSTLASIGIVISLMVLGVFIINKDDVLIKACSKELSYLMMAGVIITFLFVFLQLVRPSQGVCLMNYVGFALTFTTLYAPLVTRTNRIYRIFDSGKRSVKRPKMVDGRSQLIIAFSIIGIHMVIIIVVIIVTKDTSYAMEFQPDRRKVQLICFFPNSAFLFSLSYNLILVVSCTFYAIKTRKLPNNYNESRFISFCVYTTILMWLAFIATYFSSTSNAYYKVAFLSTAMIANSTVILACLYIPKVYALYCVSKEELNINTGMTSYHGNQNRWRKSKIPASFIGKLQLRKAKQFGNKIDSDHPSVYAVEGDDANGSDEPTVIKNNGVHIKKARLSPIKQQKNDIHISTIAGTSTDSA</sequence>
<dbReference type="InterPro" id="IPR001828">
    <property type="entry name" value="ANF_lig-bd_rcpt"/>
</dbReference>
<dbReference type="InterPro" id="IPR038550">
    <property type="entry name" value="GPCR_3_9-Cys_sf"/>
</dbReference>
<comment type="subcellular location">
    <subcellularLocation>
        <location evidence="1">Cell membrane</location>
        <topology evidence="1">Multi-pass membrane protein</topology>
    </subcellularLocation>
</comment>
<dbReference type="PRINTS" id="PR00248">
    <property type="entry name" value="GPCRMGR"/>
</dbReference>
<dbReference type="Proteomes" id="UP000749559">
    <property type="component" value="Unassembled WGS sequence"/>
</dbReference>
<keyword evidence="8" id="KW-0325">Glycoprotein</keyword>
<comment type="caution">
    <text evidence="10">The sequence shown here is derived from an EMBL/GenBank/DDBJ whole genome shotgun (WGS) entry which is preliminary data.</text>
</comment>
<name>A0A8J1XXL3_OWEFU</name>
<keyword evidence="6" id="KW-0472">Membrane</keyword>
<evidence type="ECO:0000313" key="11">
    <source>
        <dbReference type="Proteomes" id="UP000749559"/>
    </source>
</evidence>
<dbReference type="CDD" id="cd06362">
    <property type="entry name" value="PBP1_mGluR"/>
    <property type="match status" value="1"/>
</dbReference>
<proteinExistence type="predicted"/>
<dbReference type="Gene3D" id="2.10.50.30">
    <property type="entry name" value="GPCR, family 3, nine cysteines domain"/>
    <property type="match status" value="1"/>
</dbReference>
<dbReference type="OrthoDB" id="425344at2759"/>
<accession>A0A8J1XXL3</accession>
<dbReference type="Gene3D" id="3.40.50.2300">
    <property type="match status" value="2"/>
</dbReference>
<evidence type="ECO:0000256" key="1">
    <source>
        <dbReference type="ARBA" id="ARBA00004651"/>
    </source>
</evidence>
<dbReference type="Pfam" id="PF01094">
    <property type="entry name" value="ANF_receptor"/>
    <property type="match status" value="1"/>
</dbReference>
<dbReference type="PROSITE" id="PS50259">
    <property type="entry name" value="G_PROTEIN_RECEP_F3_4"/>
    <property type="match status" value="1"/>
</dbReference>
<dbReference type="InterPro" id="IPR050726">
    <property type="entry name" value="mGluR"/>
</dbReference>
<gene>
    <name evidence="10" type="ORF">OFUS_LOCUS19613</name>
</gene>
<keyword evidence="9" id="KW-0807">Transducer</keyword>
<organism evidence="10 11">
    <name type="scientific">Owenia fusiformis</name>
    <name type="common">Polychaete worm</name>
    <dbReference type="NCBI Taxonomy" id="6347"/>
    <lineage>
        <taxon>Eukaryota</taxon>
        <taxon>Metazoa</taxon>
        <taxon>Spiralia</taxon>
        <taxon>Lophotrochozoa</taxon>
        <taxon>Annelida</taxon>
        <taxon>Polychaeta</taxon>
        <taxon>Sedentaria</taxon>
        <taxon>Canalipalpata</taxon>
        <taxon>Sabellida</taxon>
        <taxon>Oweniida</taxon>
        <taxon>Oweniidae</taxon>
        <taxon>Owenia</taxon>
    </lineage>
</organism>
<evidence type="ECO:0000313" key="10">
    <source>
        <dbReference type="EMBL" id="CAH1795014.1"/>
    </source>
</evidence>
<keyword evidence="4" id="KW-1133">Transmembrane helix</keyword>
<keyword evidence="11" id="KW-1185">Reference proteome</keyword>
<dbReference type="PRINTS" id="PR01176">
    <property type="entry name" value="GABABRECEPTR"/>
</dbReference>
<evidence type="ECO:0000256" key="2">
    <source>
        <dbReference type="ARBA" id="ARBA00022475"/>
    </source>
</evidence>
<dbReference type="InterPro" id="IPR017978">
    <property type="entry name" value="GPCR_3_C"/>
</dbReference>
<dbReference type="AlphaFoldDB" id="A0A8J1XXL3"/>
<keyword evidence="7" id="KW-0675">Receptor</keyword>
<dbReference type="GO" id="GO:0005886">
    <property type="term" value="C:plasma membrane"/>
    <property type="evidence" value="ECO:0007669"/>
    <property type="project" value="UniProtKB-SubCell"/>
</dbReference>
<dbReference type="SUPFAM" id="SSF53822">
    <property type="entry name" value="Periplasmic binding protein-like I"/>
    <property type="match status" value="1"/>
</dbReference>
<dbReference type="EMBL" id="CAIIXF020000009">
    <property type="protein sequence ID" value="CAH1795014.1"/>
    <property type="molecule type" value="Genomic_DNA"/>
</dbReference>
<dbReference type="FunFam" id="3.40.50.2300:FF:000145">
    <property type="entry name" value="Glutamate receptor, metabotropic"/>
    <property type="match status" value="1"/>
</dbReference>
<dbReference type="Pfam" id="PF00003">
    <property type="entry name" value="7tm_3"/>
    <property type="match status" value="1"/>
</dbReference>
<evidence type="ECO:0000256" key="6">
    <source>
        <dbReference type="ARBA" id="ARBA00023136"/>
    </source>
</evidence>
<dbReference type="GO" id="GO:0004930">
    <property type="term" value="F:G protein-coupled receptor activity"/>
    <property type="evidence" value="ECO:0007669"/>
    <property type="project" value="UniProtKB-KW"/>
</dbReference>